<organism evidence="2 3">
    <name type="scientific">Sphingosinicella rhizophila</name>
    <dbReference type="NCBI Taxonomy" id="3050082"/>
    <lineage>
        <taxon>Bacteria</taxon>
        <taxon>Pseudomonadati</taxon>
        <taxon>Pseudomonadota</taxon>
        <taxon>Alphaproteobacteria</taxon>
        <taxon>Sphingomonadales</taxon>
        <taxon>Sphingosinicellaceae</taxon>
        <taxon>Sphingosinicella</taxon>
    </lineage>
</organism>
<dbReference type="PROSITE" id="PS51257">
    <property type="entry name" value="PROKAR_LIPOPROTEIN"/>
    <property type="match status" value="1"/>
</dbReference>
<accession>A0ABU3Q6R7</accession>
<keyword evidence="3" id="KW-1185">Reference proteome</keyword>
<proteinExistence type="predicted"/>
<reference evidence="2 3" key="1">
    <citation type="submission" date="2023-05" db="EMBL/GenBank/DDBJ databases">
        <authorList>
            <person name="Guo Y."/>
        </authorList>
    </citation>
    <scope>NUCLEOTIDE SEQUENCE [LARGE SCALE GENOMIC DNA]</scope>
    <source>
        <strain evidence="2 3">GR2756</strain>
    </source>
</reference>
<evidence type="ECO:0000313" key="3">
    <source>
        <dbReference type="Proteomes" id="UP001259572"/>
    </source>
</evidence>
<name>A0ABU3Q6R7_9SPHN</name>
<protein>
    <recommendedName>
        <fullName evidence="4">Lipoprotein</fullName>
    </recommendedName>
</protein>
<dbReference type="Proteomes" id="UP001259572">
    <property type="component" value="Unassembled WGS sequence"/>
</dbReference>
<feature type="compositionally biased region" description="Basic and acidic residues" evidence="1">
    <location>
        <begin position="79"/>
        <end position="89"/>
    </location>
</feature>
<comment type="caution">
    <text evidence="2">The sequence shown here is derived from an EMBL/GenBank/DDBJ whole genome shotgun (WGS) entry which is preliminary data.</text>
</comment>
<evidence type="ECO:0000256" key="1">
    <source>
        <dbReference type="SAM" id="MobiDB-lite"/>
    </source>
</evidence>
<sequence>MSYSRLALVLAAPLLLMSCLLTPGKFVSTLDIKSDRSFTFTYAGEVVLLDPAATMSSSSGTGANEDGEDDGTKPARAKPIPEPETAERIAERRSQAETLAKEAGYRSVEYLGDNKFRVDYAVSGKLDRGFVYPINTDLDSIIPWIAVEIRRDGTARVKAMAFGEKDSSGMSEASPTADAAESREGTFTFTTDAELVMHNNEEGLAPGPGKKIVWTVTPTSKTVPTAVVRFAN</sequence>
<evidence type="ECO:0008006" key="4">
    <source>
        <dbReference type="Google" id="ProtNLM"/>
    </source>
</evidence>
<dbReference type="EMBL" id="JAVUPU010000004">
    <property type="protein sequence ID" value="MDT9599106.1"/>
    <property type="molecule type" value="Genomic_DNA"/>
</dbReference>
<gene>
    <name evidence="2" type="ORF">RQX22_09110</name>
</gene>
<evidence type="ECO:0000313" key="2">
    <source>
        <dbReference type="EMBL" id="MDT9599106.1"/>
    </source>
</evidence>
<feature type="region of interest" description="Disordered" evidence="1">
    <location>
        <begin position="55"/>
        <end position="89"/>
    </location>
</feature>
<dbReference type="RefSeq" id="WP_315725747.1">
    <property type="nucleotide sequence ID" value="NZ_JAVUPU010000004.1"/>
</dbReference>